<dbReference type="SUPFAM" id="SSF100934">
    <property type="entry name" value="Heat shock protein 70kD (HSP70), C-terminal subdomain"/>
    <property type="match status" value="1"/>
</dbReference>
<dbReference type="EMBL" id="KL596661">
    <property type="protein sequence ID" value="KER30426.1"/>
    <property type="molecule type" value="Genomic_DNA"/>
</dbReference>
<evidence type="ECO:0000313" key="2">
    <source>
        <dbReference type="Proteomes" id="UP000054324"/>
    </source>
</evidence>
<protein>
    <submittedName>
        <fullName evidence="1">Uncharacterized protein</fullName>
    </submittedName>
</protein>
<dbReference type="InterPro" id="IPR029048">
    <property type="entry name" value="HSP70_C_sf"/>
</dbReference>
<gene>
    <name evidence="1" type="ORF">T265_03158</name>
</gene>
<name>A0A074ZTH6_OPIVI</name>
<dbReference type="Proteomes" id="UP000054324">
    <property type="component" value="Unassembled WGS sequence"/>
</dbReference>
<dbReference type="STRING" id="6198.A0A074ZTH6"/>
<dbReference type="OrthoDB" id="6253702at2759"/>
<keyword evidence="2" id="KW-1185">Reference proteome</keyword>
<sequence length="181" mass="21624">MKEYIEEMIKKIQGPLQAFVDEVERARFLSLLVETDNWLQSQSDHADWQAYEDRLRKLEVIGILLEQRLYERVEMVKKFKSAIEHYQHRLSLMRSGELKYAHVEPHHICQLQTLLDQYDMWLREQQMRQQCVEHYDNCHEDPQLNTLGIAHRLQSLHDFWSSIVCKNDPGAQRSAISIHLP</sequence>
<dbReference type="Gene3D" id="1.20.1270.10">
    <property type="match status" value="1"/>
</dbReference>
<reference evidence="1 2" key="1">
    <citation type="submission" date="2013-11" db="EMBL/GenBank/DDBJ databases">
        <title>Opisthorchis viverrini - life in the bile duct.</title>
        <authorList>
            <person name="Young N.D."/>
            <person name="Nagarajan N."/>
            <person name="Lin S.J."/>
            <person name="Korhonen P.K."/>
            <person name="Jex A.R."/>
            <person name="Hall R.S."/>
            <person name="Safavi-Hemami H."/>
            <person name="Kaewkong W."/>
            <person name="Bertrand D."/>
            <person name="Gao S."/>
            <person name="Seet Q."/>
            <person name="Wongkham S."/>
            <person name="Teh B.T."/>
            <person name="Wongkham C."/>
            <person name="Intapan P.M."/>
            <person name="Maleewong W."/>
            <person name="Yang X."/>
            <person name="Hu M."/>
            <person name="Wang Z."/>
            <person name="Hofmann A."/>
            <person name="Sternberg P.W."/>
            <person name="Tan P."/>
            <person name="Wang J."/>
            <person name="Gasser R.B."/>
        </authorList>
    </citation>
    <scope>NUCLEOTIDE SEQUENCE [LARGE SCALE GENOMIC DNA]</scope>
</reference>
<evidence type="ECO:0000313" key="1">
    <source>
        <dbReference type="EMBL" id="KER30426.1"/>
    </source>
</evidence>
<dbReference type="CTD" id="20317345"/>
<accession>A0A074ZTH6</accession>
<proteinExistence type="predicted"/>
<dbReference type="KEGG" id="ovi:T265_03158"/>
<dbReference type="GeneID" id="20317345"/>
<dbReference type="RefSeq" id="XP_009165835.1">
    <property type="nucleotide sequence ID" value="XM_009167571.1"/>
</dbReference>
<organism evidence="1 2">
    <name type="scientific">Opisthorchis viverrini</name>
    <name type="common">Southeast Asian liver fluke</name>
    <dbReference type="NCBI Taxonomy" id="6198"/>
    <lineage>
        <taxon>Eukaryota</taxon>
        <taxon>Metazoa</taxon>
        <taxon>Spiralia</taxon>
        <taxon>Lophotrochozoa</taxon>
        <taxon>Platyhelminthes</taxon>
        <taxon>Trematoda</taxon>
        <taxon>Digenea</taxon>
        <taxon>Opisthorchiida</taxon>
        <taxon>Opisthorchiata</taxon>
        <taxon>Opisthorchiidae</taxon>
        <taxon>Opisthorchis</taxon>
    </lineage>
</organism>
<dbReference type="AlphaFoldDB" id="A0A074ZTH6"/>